<gene>
    <name evidence="2" type="ORF">CD117_04275</name>
</gene>
<dbReference type="SUPFAM" id="SSF47413">
    <property type="entry name" value="lambda repressor-like DNA-binding domains"/>
    <property type="match status" value="1"/>
</dbReference>
<proteinExistence type="predicted"/>
<accession>A0AAJ4SIQ9</accession>
<sequence length="192" mass="22384">MNFKDGTVNQTHALINKDYRKKENNMAHVIKRQIDRTGMTQQRLADMALTTKSNMSMMINGQRNISADTYKALATNSNDGVFVTDTLNEFSDGFSTPAHSDKYYYDHPGLVKYQLIKEMKEAIYALEECDFLKRPEYMTKDEKEEIVKIMSECEDVLFHGTVFINKTCEHINKNIRDLVKAHEQKLKMERRI</sequence>
<comment type="caution">
    <text evidence="2">The sequence shown here is derived from an EMBL/GenBank/DDBJ whole genome shotgun (WGS) entry which is preliminary data.</text>
</comment>
<evidence type="ECO:0000313" key="2">
    <source>
        <dbReference type="EMBL" id="RTX73811.1"/>
    </source>
</evidence>
<dbReference type="AlphaFoldDB" id="A0AAJ4SIQ9"/>
<dbReference type="EMBL" id="RXWV01000023">
    <property type="protein sequence ID" value="RTX73811.1"/>
    <property type="molecule type" value="Genomic_DNA"/>
</dbReference>
<dbReference type="InterPro" id="IPR001387">
    <property type="entry name" value="Cro/C1-type_HTH"/>
</dbReference>
<evidence type="ECO:0000259" key="1">
    <source>
        <dbReference type="PROSITE" id="PS50943"/>
    </source>
</evidence>
<feature type="domain" description="HTH cro/C1-type" evidence="1">
    <location>
        <begin position="30"/>
        <end position="74"/>
    </location>
</feature>
<protein>
    <submittedName>
        <fullName evidence="2">XRE family transcriptional regulator</fullName>
    </submittedName>
</protein>
<name>A0AAJ4SIQ9_MAMSC</name>
<dbReference type="CDD" id="cd00093">
    <property type="entry name" value="HTH_XRE"/>
    <property type="match status" value="1"/>
</dbReference>
<dbReference type="PROSITE" id="PS50943">
    <property type="entry name" value="HTH_CROC1"/>
    <property type="match status" value="1"/>
</dbReference>
<organism evidence="2 3">
    <name type="scientific">Mammaliicoccus sciuri</name>
    <name type="common">Staphylococcus sciuri</name>
    <dbReference type="NCBI Taxonomy" id="1296"/>
    <lineage>
        <taxon>Bacteria</taxon>
        <taxon>Bacillati</taxon>
        <taxon>Bacillota</taxon>
        <taxon>Bacilli</taxon>
        <taxon>Bacillales</taxon>
        <taxon>Staphylococcaceae</taxon>
        <taxon>Mammaliicoccus</taxon>
    </lineage>
</organism>
<reference evidence="2 3" key="1">
    <citation type="submission" date="2018-10" db="EMBL/GenBank/DDBJ databases">
        <title>A collection Staphylococci species genome sequencing.</title>
        <authorList>
            <person name="Cole K."/>
        </authorList>
    </citation>
    <scope>NUCLEOTIDE SEQUENCE [LARGE SCALE GENOMIC DNA]</scope>
    <source>
        <strain evidence="3">NCTC 12218</strain>
    </source>
</reference>
<evidence type="ECO:0000313" key="3">
    <source>
        <dbReference type="Proteomes" id="UP000274792"/>
    </source>
</evidence>
<dbReference type="InterPro" id="IPR010982">
    <property type="entry name" value="Lambda_DNA-bd_dom_sf"/>
</dbReference>
<dbReference type="GO" id="GO:0003677">
    <property type="term" value="F:DNA binding"/>
    <property type="evidence" value="ECO:0007669"/>
    <property type="project" value="InterPro"/>
</dbReference>
<dbReference type="Proteomes" id="UP000274792">
    <property type="component" value="Unassembled WGS sequence"/>
</dbReference>
<dbReference type="Gene3D" id="1.10.260.40">
    <property type="entry name" value="lambda repressor-like DNA-binding domains"/>
    <property type="match status" value="1"/>
</dbReference>